<dbReference type="NCBIfam" id="TIGR02074">
    <property type="entry name" value="PBP_1a_fam"/>
    <property type="match status" value="1"/>
</dbReference>
<dbReference type="EC" id="3.4.16.4" evidence="4"/>
<evidence type="ECO:0000256" key="4">
    <source>
        <dbReference type="ARBA" id="ARBA00012448"/>
    </source>
</evidence>
<evidence type="ECO:0000256" key="2">
    <source>
        <dbReference type="ARBA" id="ARBA00004401"/>
    </source>
</evidence>
<reference evidence="27" key="1">
    <citation type="submission" date="2020-10" db="EMBL/GenBank/DDBJ databases">
        <authorList>
            <person name="Gilroy R."/>
        </authorList>
    </citation>
    <scope>NUCLEOTIDE SEQUENCE</scope>
    <source>
        <strain evidence="27">CHK154-7741</strain>
    </source>
</reference>
<dbReference type="InterPro" id="IPR036950">
    <property type="entry name" value="PBP_transglycosylase"/>
</dbReference>
<evidence type="ECO:0000256" key="22">
    <source>
        <dbReference type="ARBA" id="ARBA00049902"/>
    </source>
</evidence>
<keyword evidence="17" id="KW-0046">Antibiotic resistance</keyword>
<evidence type="ECO:0000256" key="18">
    <source>
        <dbReference type="ARBA" id="ARBA00023268"/>
    </source>
</evidence>
<organism evidence="27 28">
    <name type="scientific">Candidatus Limenecus avicola</name>
    <dbReference type="NCBI Taxonomy" id="2840847"/>
    <lineage>
        <taxon>Bacteria</taxon>
        <taxon>Bacillati</taxon>
        <taxon>Bacillota</taxon>
        <taxon>Clostridia</taxon>
        <taxon>Eubacteriales</taxon>
        <taxon>Clostridiaceae</taxon>
        <taxon>Clostridiaceae incertae sedis</taxon>
        <taxon>Candidatus Limenecus</taxon>
    </lineage>
</organism>
<dbReference type="PANTHER" id="PTHR32282:SF33">
    <property type="entry name" value="PEPTIDOGLYCAN GLYCOSYLTRANSFERASE"/>
    <property type="match status" value="1"/>
</dbReference>
<keyword evidence="6" id="KW-0121">Carboxypeptidase</keyword>
<dbReference type="EC" id="2.4.99.28" evidence="21"/>
<comment type="function">
    <text evidence="1">Cell wall formation. Synthesis of cross-linked peptidoglycan from the lipid intermediates. The enzyme has a penicillin-insensitive transglycosylase N-terminal domain (formation of linear glycan strands) and a penicillin-sensitive transpeptidase C-terminal domain (cross-linking of the peptide subunits).</text>
</comment>
<comment type="pathway">
    <text evidence="3">Cell wall biogenesis; peptidoglycan biosynthesis.</text>
</comment>
<evidence type="ECO:0000256" key="7">
    <source>
        <dbReference type="ARBA" id="ARBA00022670"/>
    </source>
</evidence>
<dbReference type="Gene3D" id="1.10.3810.10">
    <property type="entry name" value="Biosynthetic peptidoglycan transglycosylase-like"/>
    <property type="match status" value="1"/>
</dbReference>
<dbReference type="FunFam" id="1.10.3810.10:FF:000003">
    <property type="entry name" value="Penicillin-binding protein 1a"/>
    <property type="match status" value="1"/>
</dbReference>
<evidence type="ECO:0000313" key="27">
    <source>
        <dbReference type="EMBL" id="HIU92550.1"/>
    </source>
</evidence>
<dbReference type="GO" id="GO:0008360">
    <property type="term" value="P:regulation of cell shape"/>
    <property type="evidence" value="ECO:0007669"/>
    <property type="project" value="UniProtKB-KW"/>
</dbReference>
<evidence type="ECO:0000256" key="13">
    <source>
        <dbReference type="ARBA" id="ARBA00022968"/>
    </source>
</evidence>
<dbReference type="InterPro" id="IPR012338">
    <property type="entry name" value="Beta-lactam/transpept-like"/>
</dbReference>
<evidence type="ECO:0000256" key="14">
    <source>
        <dbReference type="ARBA" id="ARBA00022984"/>
    </source>
</evidence>
<reference evidence="27" key="2">
    <citation type="journal article" date="2021" name="PeerJ">
        <title>Extensive microbial diversity within the chicken gut microbiome revealed by metagenomics and culture.</title>
        <authorList>
            <person name="Gilroy R."/>
            <person name="Ravi A."/>
            <person name="Getino M."/>
            <person name="Pursley I."/>
            <person name="Horton D.L."/>
            <person name="Alikhan N.F."/>
            <person name="Baker D."/>
            <person name="Gharbi K."/>
            <person name="Hall N."/>
            <person name="Watson M."/>
            <person name="Adriaenssens E.M."/>
            <person name="Foster-Nyarko E."/>
            <person name="Jarju S."/>
            <person name="Secka A."/>
            <person name="Antonio M."/>
            <person name="Oren A."/>
            <person name="Chaudhuri R.R."/>
            <person name="La Ragione R."/>
            <person name="Hildebrand F."/>
            <person name="Pallen M.J."/>
        </authorList>
    </citation>
    <scope>NUCLEOTIDE SEQUENCE</scope>
    <source>
        <strain evidence="27">CHK154-7741</strain>
    </source>
</reference>
<keyword evidence="19" id="KW-0961">Cell wall biogenesis/degradation</keyword>
<evidence type="ECO:0000256" key="16">
    <source>
        <dbReference type="ARBA" id="ARBA00023136"/>
    </source>
</evidence>
<dbReference type="GO" id="GO:0009252">
    <property type="term" value="P:peptidoglycan biosynthetic process"/>
    <property type="evidence" value="ECO:0007669"/>
    <property type="project" value="UniProtKB-KW"/>
</dbReference>
<dbReference type="SUPFAM" id="SSF53955">
    <property type="entry name" value="Lysozyme-like"/>
    <property type="match status" value="1"/>
</dbReference>
<feature type="compositionally biased region" description="Pro residues" evidence="23">
    <location>
        <begin position="674"/>
        <end position="687"/>
    </location>
</feature>
<feature type="region of interest" description="Disordered" evidence="23">
    <location>
        <begin position="622"/>
        <end position="687"/>
    </location>
</feature>
<dbReference type="GO" id="GO:0006508">
    <property type="term" value="P:proteolysis"/>
    <property type="evidence" value="ECO:0007669"/>
    <property type="project" value="UniProtKB-KW"/>
</dbReference>
<keyword evidence="14" id="KW-0573">Peptidoglycan synthesis</keyword>
<evidence type="ECO:0000259" key="26">
    <source>
        <dbReference type="Pfam" id="PF00912"/>
    </source>
</evidence>
<feature type="domain" description="Glycosyl transferase family 51" evidence="26">
    <location>
        <begin position="66"/>
        <end position="240"/>
    </location>
</feature>
<proteinExistence type="predicted"/>
<evidence type="ECO:0000256" key="10">
    <source>
        <dbReference type="ARBA" id="ARBA00022692"/>
    </source>
</evidence>
<dbReference type="InterPro" id="IPR050396">
    <property type="entry name" value="Glycosyltr_51/Transpeptidase"/>
</dbReference>
<keyword evidence="10 24" id="KW-0812">Transmembrane</keyword>
<evidence type="ECO:0000256" key="15">
    <source>
        <dbReference type="ARBA" id="ARBA00022989"/>
    </source>
</evidence>
<sequence length="687" mass="75810">MSEFEMPRKFKNPKKNSAWKQFFVMLFSIMLAGFIGVNLYLTSQPPIQHLEDFKPNVVTKIYSADEEVIKTFTAYKFEKVDIKDVPDNIKNAIVATEDKNFYHHHGYDPIGVARSMVVNLTTGGLTQGASTITQQLARILFLSNEKTFDRKIKEFIVAARIEKTLPKDKILEMYLNNVYLGSGAYGVAGAAQIYFNKPLKDLTLAECALIAGLPQAPSVYSPYNNKKLAIERRNQVLGRMLKMRYITKEQYKQALDEQLRLNPNPSIYSLNRAPYFVDFAMKELEELGFDETEISQGGYKVVTTLNYAAQKAAEDSVNAQVGNRQAAVFSFSPITGEIYVYIGGKNYFKSQYDRVTQSVRPPGSAFKPFVYAAAIEKGWGPNDMLEDTPVNINGWKPHNYNNRYRGQMPLYMGLMLSSNVMAARLIKDVGVRSVIGIARSLGITTPIEYDMTIALGSNGVKLYEMTVAYGAFANGGFKVKPYAIERVETSRGKVIYQAPKTRVMKVLNLNTAAVVTAMLKTVVENGTGRSANIGKPAAGKTGTTDDSKDASFYGYTPDVVTGVWVGNDDNSQMGSVYGSTIPAAIWKAAMKVATQKFGASDFDYPSIELKRYATGAAKTIGDDEAFDKPKTDTPAEGEAAVDNPNTSVQQQQNTAPNPVSFNNTFLEPAKPAAPVNPPVPPMPAMQR</sequence>
<dbReference type="InterPro" id="IPR001264">
    <property type="entry name" value="Glyco_trans_51"/>
</dbReference>
<evidence type="ECO:0000259" key="25">
    <source>
        <dbReference type="Pfam" id="PF00905"/>
    </source>
</evidence>
<keyword evidence="9" id="KW-0808">Transferase</keyword>
<evidence type="ECO:0000256" key="17">
    <source>
        <dbReference type="ARBA" id="ARBA00023251"/>
    </source>
</evidence>
<gene>
    <name evidence="27" type="ORF">IAD26_05385</name>
</gene>
<dbReference type="SUPFAM" id="SSF56601">
    <property type="entry name" value="beta-lactamase/transpeptidase-like"/>
    <property type="match status" value="1"/>
</dbReference>
<dbReference type="GO" id="GO:0046677">
    <property type="term" value="P:response to antibiotic"/>
    <property type="evidence" value="ECO:0007669"/>
    <property type="project" value="UniProtKB-KW"/>
</dbReference>
<evidence type="ECO:0000256" key="20">
    <source>
        <dbReference type="ARBA" id="ARBA00034000"/>
    </source>
</evidence>
<keyword evidence="15 24" id="KW-1133">Transmembrane helix</keyword>
<dbReference type="Proteomes" id="UP000886748">
    <property type="component" value="Unassembled WGS sequence"/>
</dbReference>
<feature type="compositionally biased region" description="Polar residues" evidence="23">
    <location>
        <begin position="643"/>
        <end position="665"/>
    </location>
</feature>
<evidence type="ECO:0000256" key="24">
    <source>
        <dbReference type="SAM" id="Phobius"/>
    </source>
</evidence>
<keyword evidence="7" id="KW-0645">Protease</keyword>
<dbReference type="Pfam" id="PF00912">
    <property type="entry name" value="Transgly"/>
    <property type="match status" value="1"/>
</dbReference>
<dbReference type="EMBL" id="DVOD01000039">
    <property type="protein sequence ID" value="HIU92550.1"/>
    <property type="molecule type" value="Genomic_DNA"/>
</dbReference>
<evidence type="ECO:0000256" key="6">
    <source>
        <dbReference type="ARBA" id="ARBA00022645"/>
    </source>
</evidence>
<keyword evidence="8" id="KW-0328">Glycosyltransferase</keyword>
<keyword evidence="18" id="KW-0511">Multifunctional enzyme</keyword>
<feature type="transmembrane region" description="Helical" evidence="24">
    <location>
        <begin position="21"/>
        <end position="41"/>
    </location>
</feature>
<evidence type="ECO:0000256" key="3">
    <source>
        <dbReference type="ARBA" id="ARBA00004752"/>
    </source>
</evidence>
<dbReference type="PANTHER" id="PTHR32282">
    <property type="entry name" value="BINDING PROTEIN TRANSPEPTIDASE, PUTATIVE-RELATED"/>
    <property type="match status" value="1"/>
</dbReference>
<evidence type="ECO:0000256" key="19">
    <source>
        <dbReference type="ARBA" id="ARBA00023316"/>
    </source>
</evidence>
<evidence type="ECO:0000256" key="1">
    <source>
        <dbReference type="ARBA" id="ARBA00002624"/>
    </source>
</evidence>
<accession>A0A9D1N003</accession>
<evidence type="ECO:0000256" key="5">
    <source>
        <dbReference type="ARBA" id="ARBA00018638"/>
    </source>
</evidence>
<keyword evidence="13" id="KW-0735">Signal-anchor</keyword>
<comment type="catalytic activity">
    <reaction evidence="22">
        <text>[GlcNAc-(1-&gt;4)-Mur2Ac(oyl-L-Ala-gamma-D-Glu-L-Lys-D-Ala-D-Ala)](n)-di-trans,octa-cis-undecaprenyl diphosphate + beta-D-GlcNAc-(1-&gt;4)-Mur2Ac(oyl-L-Ala-gamma-D-Glu-L-Lys-D-Ala-D-Ala)-di-trans,octa-cis-undecaprenyl diphosphate = [GlcNAc-(1-&gt;4)-Mur2Ac(oyl-L-Ala-gamma-D-Glu-L-Lys-D-Ala-D-Ala)](n+1)-di-trans,octa-cis-undecaprenyl diphosphate + di-trans,octa-cis-undecaprenyl diphosphate + H(+)</text>
        <dbReference type="Rhea" id="RHEA:23708"/>
        <dbReference type="Rhea" id="RHEA-COMP:9602"/>
        <dbReference type="Rhea" id="RHEA-COMP:9603"/>
        <dbReference type="ChEBI" id="CHEBI:15378"/>
        <dbReference type="ChEBI" id="CHEBI:58405"/>
        <dbReference type="ChEBI" id="CHEBI:60033"/>
        <dbReference type="ChEBI" id="CHEBI:78435"/>
        <dbReference type="EC" id="2.4.99.28"/>
    </reaction>
</comment>
<keyword evidence="12" id="KW-0133">Cell shape</keyword>
<evidence type="ECO:0000256" key="21">
    <source>
        <dbReference type="ARBA" id="ARBA00044770"/>
    </source>
</evidence>
<dbReference type="GO" id="GO:0071555">
    <property type="term" value="P:cell wall organization"/>
    <property type="evidence" value="ECO:0007669"/>
    <property type="project" value="UniProtKB-KW"/>
</dbReference>
<evidence type="ECO:0000256" key="12">
    <source>
        <dbReference type="ARBA" id="ARBA00022960"/>
    </source>
</evidence>
<comment type="catalytic activity">
    <reaction evidence="20">
        <text>Preferential cleavage: (Ac)2-L-Lys-D-Ala-|-D-Ala. Also transpeptidation of peptidyl-alanyl moieties that are N-acyl substituents of D-alanine.</text>
        <dbReference type="EC" id="3.4.16.4"/>
    </reaction>
</comment>
<dbReference type="InterPro" id="IPR001460">
    <property type="entry name" value="PCN-bd_Tpept"/>
</dbReference>
<dbReference type="GO" id="GO:0008658">
    <property type="term" value="F:penicillin binding"/>
    <property type="evidence" value="ECO:0007669"/>
    <property type="project" value="InterPro"/>
</dbReference>
<dbReference type="Pfam" id="PF00905">
    <property type="entry name" value="Transpeptidase"/>
    <property type="match status" value="1"/>
</dbReference>
<evidence type="ECO:0000256" key="8">
    <source>
        <dbReference type="ARBA" id="ARBA00022676"/>
    </source>
</evidence>
<evidence type="ECO:0000256" key="9">
    <source>
        <dbReference type="ARBA" id="ARBA00022679"/>
    </source>
</evidence>
<dbReference type="GO" id="GO:0030288">
    <property type="term" value="C:outer membrane-bounded periplasmic space"/>
    <property type="evidence" value="ECO:0007669"/>
    <property type="project" value="TreeGrafter"/>
</dbReference>
<dbReference type="GO" id="GO:0008955">
    <property type="term" value="F:peptidoglycan glycosyltransferase activity"/>
    <property type="evidence" value="ECO:0007669"/>
    <property type="project" value="UniProtKB-EC"/>
</dbReference>
<evidence type="ECO:0000313" key="28">
    <source>
        <dbReference type="Proteomes" id="UP000886748"/>
    </source>
</evidence>
<dbReference type="AlphaFoldDB" id="A0A9D1N003"/>
<evidence type="ECO:0000256" key="11">
    <source>
        <dbReference type="ARBA" id="ARBA00022801"/>
    </source>
</evidence>
<keyword evidence="11" id="KW-0378">Hydrolase</keyword>
<evidence type="ECO:0000256" key="23">
    <source>
        <dbReference type="SAM" id="MobiDB-lite"/>
    </source>
</evidence>
<comment type="caution">
    <text evidence="27">The sequence shown here is derived from an EMBL/GenBank/DDBJ whole genome shotgun (WGS) entry which is preliminary data.</text>
</comment>
<protein>
    <recommendedName>
        <fullName evidence="5">Penicillin-binding protein 1A</fullName>
        <ecNumber evidence="21">2.4.99.28</ecNumber>
        <ecNumber evidence="4">3.4.16.4</ecNumber>
    </recommendedName>
</protein>
<comment type="subcellular location">
    <subcellularLocation>
        <location evidence="2">Cell membrane</location>
        <topology evidence="2">Single-pass type II membrane protein</topology>
    </subcellularLocation>
</comment>
<name>A0A9D1N003_9CLOT</name>
<dbReference type="GO" id="GO:0005886">
    <property type="term" value="C:plasma membrane"/>
    <property type="evidence" value="ECO:0007669"/>
    <property type="project" value="UniProtKB-SubCell"/>
</dbReference>
<dbReference type="InterPro" id="IPR023346">
    <property type="entry name" value="Lysozyme-like_dom_sf"/>
</dbReference>
<dbReference type="GO" id="GO:0009002">
    <property type="term" value="F:serine-type D-Ala-D-Ala carboxypeptidase activity"/>
    <property type="evidence" value="ECO:0007669"/>
    <property type="project" value="UniProtKB-EC"/>
</dbReference>
<dbReference type="Gene3D" id="3.40.710.10">
    <property type="entry name" value="DD-peptidase/beta-lactamase superfamily"/>
    <property type="match status" value="1"/>
</dbReference>
<feature type="domain" description="Penicillin-binding protein transpeptidase" evidence="25">
    <location>
        <begin position="331"/>
        <end position="590"/>
    </location>
</feature>
<keyword evidence="16 24" id="KW-0472">Membrane</keyword>